<dbReference type="Pfam" id="PF08544">
    <property type="entry name" value="GHMP_kinases_C"/>
    <property type="match status" value="1"/>
</dbReference>
<evidence type="ECO:0000256" key="2">
    <source>
        <dbReference type="ARBA" id="ARBA00022741"/>
    </source>
</evidence>
<dbReference type="EMBL" id="JACXWA010000123">
    <property type="protein sequence ID" value="MBD3871257.1"/>
    <property type="molecule type" value="Genomic_DNA"/>
</dbReference>
<comment type="caution">
    <text evidence="8">The sequence shown here is derived from an EMBL/GenBank/DDBJ whole genome shotgun (WGS) entry which is preliminary data.</text>
</comment>
<dbReference type="PANTHER" id="PTHR32463:SF0">
    <property type="entry name" value="L-FUCOSE KINASE"/>
    <property type="match status" value="1"/>
</dbReference>
<dbReference type="PRINTS" id="PR00960">
    <property type="entry name" value="LMBPPROTEIN"/>
</dbReference>
<dbReference type="AlphaFoldDB" id="A0A8J6XY62"/>
<evidence type="ECO:0000313" key="8">
    <source>
        <dbReference type="EMBL" id="MBD3871257.1"/>
    </source>
</evidence>
<accession>A0A8J6XY62</accession>
<reference evidence="8 9" key="1">
    <citation type="submission" date="2020-08" db="EMBL/GenBank/DDBJ databases">
        <title>Acidobacteriota in marine sediments use diverse sulfur dissimilation pathways.</title>
        <authorList>
            <person name="Wasmund K."/>
        </authorList>
    </citation>
    <scope>NUCLEOTIDE SEQUENCE [LARGE SCALE GENOMIC DNA]</scope>
    <source>
        <strain evidence="8">MAG AM3-A</strain>
    </source>
</reference>
<dbReference type="PANTHER" id="PTHR32463">
    <property type="entry name" value="L-FUCOSE KINASE"/>
    <property type="match status" value="1"/>
</dbReference>
<dbReference type="GO" id="GO:0050201">
    <property type="term" value="F:fucokinase activity"/>
    <property type="evidence" value="ECO:0007669"/>
    <property type="project" value="TreeGrafter"/>
</dbReference>
<comment type="similarity">
    <text evidence="5">Belongs to the GHMP kinase family.</text>
</comment>
<keyword evidence="4" id="KW-0067">ATP-binding</keyword>
<dbReference type="Proteomes" id="UP000598633">
    <property type="component" value="Unassembled WGS sequence"/>
</dbReference>
<feature type="domain" description="GHMP kinase N-terminal" evidence="6">
    <location>
        <begin position="82"/>
        <end position="156"/>
    </location>
</feature>
<dbReference type="SUPFAM" id="SSF54211">
    <property type="entry name" value="Ribosomal protein S5 domain 2-like"/>
    <property type="match status" value="1"/>
</dbReference>
<dbReference type="InterPro" id="IPR020568">
    <property type="entry name" value="Ribosomal_Su5_D2-typ_SF"/>
</dbReference>
<evidence type="ECO:0000313" key="9">
    <source>
        <dbReference type="Proteomes" id="UP000598633"/>
    </source>
</evidence>
<proteinExistence type="inferred from homology"/>
<dbReference type="InterPro" id="IPR052203">
    <property type="entry name" value="GHMP_Kinase-Related"/>
</dbReference>
<sequence length="328" mass="33999">MRIECPCRADLAGGTLDIWPLGMLHAGSVTVNAAIPVVVRMDVDLGAPEGEVWHAIGNADWTRLDASDATTDLSAAVAFAVSPKGGVRVRVHSQASLGSGLGGSSAYAVALARGILAALGESMEDVRLVLLARDLEARILTVPTGLQDHWPAVLGGVLAIHHEPGGERVERLAVDPGWVSERLTVFDTGITHHSGMVNWQVIRRRLDRDSETTEALEAIAEAARSCRIELVNGDEGGVGEAIGAEWSARKRLAPEVCPPELEAIVDAGLAVGASAVKACGAGGGGSVLVWHPPAARRAIATALATAAPKGRVVATEISMVGCRVLTAD</sequence>
<dbReference type="InterPro" id="IPR001174">
    <property type="entry name" value="HddA/FKP"/>
</dbReference>
<dbReference type="Gene3D" id="3.30.230.120">
    <property type="match status" value="1"/>
</dbReference>
<evidence type="ECO:0000256" key="3">
    <source>
        <dbReference type="ARBA" id="ARBA00022777"/>
    </source>
</evidence>
<keyword evidence="1" id="KW-0808">Transferase</keyword>
<dbReference type="InterPro" id="IPR013750">
    <property type="entry name" value="GHMP_kinase_C_dom"/>
</dbReference>
<protein>
    <recommendedName>
        <fullName evidence="10">GHMP kinase N-terminal domain-containing protein</fullName>
    </recommendedName>
</protein>
<evidence type="ECO:0000256" key="5">
    <source>
        <dbReference type="ARBA" id="ARBA00038121"/>
    </source>
</evidence>
<dbReference type="SUPFAM" id="SSF55060">
    <property type="entry name" value="GHMP Kinase, C-terminal domain"/>
    <property type="match status" value="1"/>
</dbReference>
<keyword evidence="2" id="KW-0547">Nucleotide-binding</keyword>
<evidence type="ECO:0000256" key="4">
    <source>
        <dbReference type="ARBA" id="ARBA00022840"/>
    </source>
</evidence>
<dbReference type="InterPro" id="IPR006204">
    <property type="entry name" value="GHMP_kinase_N_dom"/>
</dbReference>
<dbReference type="Pfam" id="PF00288">
    <property type="entry name" value="GHMP_kinases_N"/>
    <property type="match status" value="1"/>
</dbReference>
<evidence type="ECO:0000259" key="7">
    <source>
        <dbReference type="Pfam" id="PF08544"/>
    </source>
</evidence>
<feature type="domain" description="GHMP kinase C-terminal" evidence="7">
    <location>
        <begin position="229"/>
        <end position="305"/>
    </location>
</feature>
<gene>
    <name evidence="8" type="ORF">IFJ97_07860</name>
</gene>
<dbReference type="GO" id="GO:0042352">
    <property type="term" value="P:GDP-L-fucose salvage"/>
    <property type="evidence" value="ECO:0007669"/>
    <property type="project" value="TreeGrafter"/>
</dbReference>
<evidence type="ECO:0008006" key="10">
    <source>
        <dbReference type="Google" id="ProtNLM"/>
    </source>
</evidence>
<organism evidence="8 9">
    <name type="scientific">Candidatus Sulfomarinibacter kjeldsenii</name>
    <dbReference type="NCBI Taxonomy" id="2885994"/>
    <lineage>
        <taxon>Bacteria</taxon>
        <taxon>Pseudomonadati</taxon>
        <taxon>Acidobacteriota</taxon>
        <taxon>Thermoanaerobaculia</taxon>
        <taxon>Thermoanaerobaculales</taxon>
        <taxon>Candidatus Sulfomarinibacteraceae</taxon>
        <taxon>Candidatus Sulfomarinibacter</taxon>
    </lineage>
</organism>
<keyword evidence="3" id="KW-0418">Kinase</keyword>
<dbReference type="InterPro" id="IPR036554">
    <property type="entry name" value="GHMP_kinase_C_sf"/>
</dbReference>
<name>A0A8J6XY62_9BACT</name>
<evidence type="ECO:0000256" key="1">
    <source>
        <dbReference type="ARBA" id="ARBA00022679"/>
    </source>
</evidence>
<evidence type="ECO:0000259" key="6">
    <source>
        <dbReference type="Pfam" id="PF00288"/>
    </source>
</evidence>
<dbReference type="GO" id="GO:0005524">
    <property type="term" value="F:ATP binding"/>
    <property type="evidence" value="ECO:0007669"/>
    <property type="project" value="UniProtKB-KW"/>
</dbReference>